<reference evidence="2 3" key="1">
    <citation type="journal article" date="2012" name="Appl. Environ. Microbiol.">
        <title>Characterization of DC1, a broad-host-range Bcep22-like podovirus.</title>
        <authorList>
            <person name="Lynch K.H."/>
            <person name="Stothard P."/>
            <person name="Dennis J.J."/>
        </authorList>
    </citation>
    <scope>NUCLEOTIDE SEQUENCE [LARGE SCALE GENOMIC DNA]</scope>
</reference>
<protein>
    <submittedName>
        <fullName evidence="2">Uncharacterized protein</fullName>
    </submittedName>
</protein>
<accession>I6NW26</accession>
<feature type="region of interest" description="Disordered" evidence="1">
    <location>
        <begin position="149"/>
        <end position="171"/>
    </location>
</feature>
<organism evidence="2 3">
    <name type="scientific">Burkholderia phage DC1</name>
    <dbReference type="NCBI Taxonomy" id="2881398"/>
    <lineage>
        <taxon>Viruses</taxon>
        <taxon>Duplodnaviria</taxon>
        <taxon>Heunggongvirae</taxon>
        <taxon>Uroviricota</taxon>
        <taxon>Caudoviricetes</taxon>
        <taxon>Lessievirus</taxon>
        <taxon>Lessievirus DC1</taxon>
    </lineage>
</organism>
<proteinExistence type="predicted"/>
<sequence>MPEDGRAVPDQVLVEPDAVRRARKQPLQAVLALLQLDAAQVRAIQFHQVERVQERLAVVPARAQQLEHGQPVAIAADDLAIEDERPGAQRGGAREDLWIPLRPVVPVARQQPHALGIAGDLKAEPIVLELVQPVGPGRRCAGGFRLAGDNEARSTPGGTLEHASEIVTRTR</sequence>
<keyword evidence="3" id="KW-1185">Reference proteome</keyword>
<evidence type="ECO:0000256" key="1">
    <source>
        <dbReference type="SAM" id="MobiDB-lite"/>
    </source>
</evidence>
<dbReference type="EMBL" id="JN662425">
    <property type="protein sequence ID" value="AEZ50858.1"/>
    <property type="molecule type" value="Genomic_DNA"/>
</dbReference>
<dbReference type="GeneID" id="13455403"/>
<gene>
    <name evidence="2" type="ORF">DC1_00040</name>
</gene>
<dbReference type="Proteomes" id="UP000007817">
    <property type="component" value="Segment"/>
</dbReference>
<evidence type="ECO:0000313" key="2">
    <source>
        <dbReference type="EMBL" id="AEZ50858.1"/>
    </source>
</evidence>
<name>I6NW26_9CAUD</name>
<dbReference type="RefSeq" id="YP_006589970.1">
    <property type="nucleotide sequence ID" value="NC_018452.1"/>
</dbReference>
<dbReference type="KEGG" id="vg:13455403"/>
<evidence type="ECO:0000313" key="3">
    <source>
        <dbReference type="Proteomes" id="UP000007817"/>
    </source>
</evidence>